<dbReference type="SUPFAM" id="SSF111369">
    <property type="entry name" value="HlyD-like secretion proteins"/>
    <property type="match status" value="1"/>
</dbReference>
<feature type="domain" description="Multidrug resistance protein MdtA-like beta-barrel" evidence="7">
    <location>
        <begin position="213"/>
        <end position="297"/>
    </location>
</feature>
<evidence type="ECO:0000259" key="5">
    <source>
        <dbReference type="Pfam" id="PF25876"/>
    </source>
</evidence>
<dbReference type="Proteomes" id="UP000588647">
    <property type="component" value="Unassembled WGS sequence"/>
</dbReference>
<gene>
    <name evidence="9" type="ORF">GGR03_004483</name>
</gene>
<dbReference type="GO" id="GO:0046677">
    <property type="term" value="P:response to antibiotic"/>
    <property type="evidence" value="ECO:0007669"/>
    <property type="project" value="TreeGrafter"/>
</dbReference>
<feature type="domain" description="Multidrug resistance protein MdtA-like barrel-sandwich hybrid" evidence="6">
    <location>
        <begin position="65"/>
        <end position="207"/>
    </location>
</feature>
<evidence type="ECO:0000259" key="6">
    <source>
        <dbReference type="Pfam" id="PF25917"/>
    </source>
</evidence>
<evidence type="ECO:0000256" key="3">
    <source>
        <dbReference type="SAM" id="Coils"/>
    </source>
</evidence>
<dbReference type="InterPro" id="IPR058625">
    <property type="entry name" value="MdtA-like_BSH"/>
</dbReference>
<dbReference type="NCBIfam" id="TIGR01730">
    <property type="entry name" value="RND_mfp"/>
    <property type="match status" value="1"/>
</dbReference>
<dbReference type="AlphaFoldDB" id="A0A7W6HHK4"/>
<dbReference type="GO" id="GO:0005886">
    <property type="term" value="C:plasma membrane"/>
    <property type="evidence" value="ECO:0007669"/>
    <property type="project" value="UniProtKB-SubCell"/>
</dbReference>
<keyword evidence="10" id="KW-1185">Reference proteome</keyword>
<dbReference type="RefSeq" id="WP_183210948.1">
    <property type="nucleotide sequence ID" value="NZ_JAAAMM010000006.1"/>
</dbReference>
<feature type="domain" description="Multidrug resistance protein MdtA-like alpha-helical hairpin" evidence="5">
    <location>
        <begin position="109"/>
        <end position="173"/>
    </location>
</feature>
<comment type="similarity">
    <text evidence="2">Belongs to the membrane fusion protein (MFP) (TC 8.A.1) family.</text>
</comment>
<name>A0A7W6HHK4_9HYPH</name>
<keyword evidence="4" id="KW-0732">Signal</keyword>
<dbReference type="InterPro" id="IPR058624">
    <property type="entry name" value="MdtA-like_HH"/>
</dbReference>
<feature type="chain" id="PRO_5031314267" evidence="4">
    <location>
        <begin position="27"/>
        <end position="385"/>
    </location>
</feature>
<evidence type="ECO:0000256" key="1">
    <source>
        <dbReference type="ARBA" id="ARBA00004196"/>
    </source>
</evidence>
<proteinExistence type="inferred from homology"/>
<dbReference type="PANTHER" id="PTHR30158:SF3">
    <property type="entry name" value="MULTIDRUG EFFLUX PUMP SUBUNIT ACRA-RELATED"/>
    <property type="match status" value="1"/>
</dbReference>
<organism evidence="9 10">
    <name type="scientific">Aurantimonas endophytica</name>
    <dbReference type="NCBI Taxonomy" id="1522175"/>
    <lineage>
        <taxon>Bacteria</taxon>
        <taxon>Pseudomonadati</taxon>
        <taxon>Pseudomonadota</taxon>
        <taxon>Alphaproteobacteria</taxon>
        <taxon>Hyphomicrobiales</taxon>
        <taxon>Aurantimonadaceae</taxon>
        <taxon>Aurantimonas</taxon>
    </lineage>
</organism>
<dbReference type="Pfam" id="PF25876">
    <property type="entry name" value="HH_MFP_RND"/>
    <property type="match status" value="1"/>
</dbReference>
<sequence length="385" mass="40039">MPKLSRCKTLSMILLALPLAACGKGAASPGDEAAGPATAEVSVIEARSETITLFDELPGRVAAFRTAEIRPQVGGIIEKRLFEDGAEVAVDQPLFRINPAPFEADVAIAAAALQRAEAILRNANEKFERARALVERNTASRASSEAAAADVAQADAGVAEAAATLRRRQVDLDLATVRSPIAGQVGLALASEGALVSTSSTSALANVQQIDRIYVDLRQPASQIDTLNALAASGALEDASAVPVPIVMASGKPYPHAGRALFFDTSVDPSTGNVTVRVEVSNPERLLLPGMYVRARLPRGIRRDAILVPQEAVVRDPGGGPQLVVLDADGQGARRDVTLGETVKGRTIVASGLKAGESVVVLGQDRVADGVTLTAVPFVASQPRT</sequence>
<evidence type="ECO:0000313" key="10">
    <source>
        <dbReference type="Proteomes" id="UP000588647"/>
    </source>
</evidence>
<dbReference type="Pfam" id="PF25967">
    <property type="entry name" value="RND-MFP_C"/>
    <property type="match status" value="1"/>
</dbReference>
<evidence type="ECO:0000259" key="8">
    <source>
        <dbReference type="Pfam" id="PF25967"/>
    </source>
</evidence>
<dbReference type="InterPro" id="IPR006143">
    <property type="entry name" value="RND_pump_MFP"/>
</dbReference>
<dbReference type="EMBL" id="JACIEM010000006">
    <property type="protein sequence ID" value="MBB4005384.1"/>
    <property type="molecule type" value="Genomic_DNA"/>
</dbReference>
<evidence type="ECO:0000256" key="4">
    <source>
        <dbReference type="SAM" id="SignalP"/>
    </source>
</evidence>
<feature type="coiled-coil region" evidence="3">
    <location>
        <begin position="106"/>
        <end position="133"/>
    </location>
</feature>
<dbReference type="InterPro" id="IPR058626">
    <property type="entry name" value="MdtA-like_b-barrel"/>
</dbReference>
<comment type="caution">
    <text evidence="9">The sequence shown here is derived from an EMBL/GenBank/DDBJ whole genome shotgun (WGS) entry which is preliminary data.</text>
</comment>
<protein>
    <submittedName>
        <fullName evidence="9">Multidrug efflux system membrane fusion protein</fullName>
    </submittedName>
</protein>
<accession>A0A7W6HHK4</accession>
<dbReference type="PANTHER" id="PTHR30158">
    <property type="entry name" value="ACRA/E-RELATED COMPONENT OF DRUG EFFLUX TRANSPORTER"/>
    <property type="match status" value="1"/>
</dbReference>
<evidence type="ECO:0000256" key="2">
    <source>
        <dbReference type="ARBA" id="ARBA00009477"/>
    </source>
</evidence>
<evidence type="ECO:0000259" key="7">
    <source>
        <dbReference type="Pfam" id="PF25944"/>
    </source>
</evidence>
<dbReference type="Pfam" id="PF25944">
    <property type="entry name" value="Beta-barrel_RND"/>
    <property type="match status" value="1"/>
</dbReference>
<evidence type="ECO:0000313" key="9">
    <source>
        <dbReference type="EMBL" id="MBB4005384.1"/>
    </source>
</evidence>
<keyword evidence="3" id="KW-0175">Coiled coil</keyword>
<comment type="subcellular location">
    <subcellularLocation>
        <location evidence="1">Cell envelope</location>
    </subcellularLocation>
</comment>
<feature type="signal peptide" evidence="4">
    <location>
        <begin position="1"/>
        <end position="26"/>
    </location>
</feature>
<reference evidence="9 10" key="1">
    <citation type="submission" date="2020-08" db="EMBL/GenBank/DDBJ databases">
        <title>Genomic Encyclopedia of Type Strains, Phase IV (KMG-IV): sequencing the most valuable type-strain genomes for metagenomic binning, comparative biology and taxonomic classification.</title>
        <authorList>
            <person name="Goeker M."/>
        </authorList>
    </citation>
    <scope>NUCLEOTIDE SEQUENCE [LARGE SCALE GENOMIC DNA]</scope>
    <source>
        <strain evidence="9 10">DSM 103570</strain>
    </source>
</reference>
<dbReference type="GO" id="GO:0022857">
    <property type="term" value="F:transmembrane transporter activity"/>
    <property type="evidence" value="ECO:0007669"/>
    <property type="project" value="InterPro"/>
</dbReference>
<dbReference type="InterPro" id="IPR058627">
    <property type="entry name" value="MdtA-like_C"/>
</dbReference>
<dbReference type="Gene3D" id="2.40.30.170">
    <property type="match status" value="1"/>
</dbReference>
<feature type="domain" description="Multidrug resistance protein MdtA-like C-terminal permuted SH3" evidence="8">
    <location>
        <begin position="304"/>
        <end position="366"/>
    </location>
</feature>
<dbReference type="Gene3D" id="2.40.420.20">
    <property type="match status" value="1"/>
</dbReference>
<dbReference type="Gene3D" id="1.10.287.470">
    <property type="entry name" value="Helix hairpin bin"/>
    <property type="match status" value="1"/>
</dbReference>
<dbReference type="Pfam" id="PF25917">
    <property type="entry name" value="BSH_RND"/>
    <property type="match status" value="1"/>
</dbReference>
<dbReference type="Gene3D" id="2.40.50.100">
    <property type="match status" value="1"/>
</dbReference>